<dbReference type="EMBL" id="LR743591">
    <property type="protein sequence ID" value="CAA2619262.1"/>
    <property type="molecule type" value="Genomic_DNA"/>
</dbReference>
<name>A0A7I8IMG3_SPIIN</name>
<gene>
    <name evidence="1" type="ORF">SI7747_04005429</name>
</gene>
<protein>
    <submittedName>
        <fullName evidence="1">Uncharacterized protein</fullName>
    </submittedName>
</protein>
<reference evidence="1 2" key="1">
    <citation type="submission" date="2019-12" db="EMBL/GenBank/DDBJ databases">
        <authorList>
            <person name="Scholz U."/>
            <person name="Mascher M."/>
            <person name="Fiebig A."/>
        </authorList>
    </citation>
    <scope>NUCLEOTIDE SEQUENCE</scope>
</reference>
<sequence length="21" mass="2513">MECWFSHTPITSCCKLWVGRK</sequence>
<evidence type="ECO:0000313" key="2">
    <source>
        <dbReference type="Proteomes" id="UP001189122"/>
    </source>
</evidence>
<dbReference type="AlphaFoldDB" id="A0A7I8IMG3"/>
<dbReference type="Proteomes" id="UP001189122">
    <property type="component" value="Unassembled WGS sequence"/>
</dbReference>
<accession>A0A7I8IMG3</accession>
<evidence type="ECO:0000313" key="1">
    <source>
        <dbReference type="EMBL" id="CAA2619262.1"/>
    </source>
</evidence>
<organism evidence="1">
    <name type="scientific">Spirodela intermedia</name>
    <name type="common">Intermediate duckweed</name>
    <dbReference type="NCBI Taxonomy" id="51605"/>
    <lineage>
        <taxon>Eukaryota</taxon>
        <taxon>Viridiplantae</taxon>
        <taxon>Streptophyta</taxon>
        <taxon>Embryophyta</taxon>
        <taxon>Tracheophyta</taxon>
        <taxon>Spermatophyta</taxon>
        <taxon>Magnoliopsida</taxon>
        <taxon>Liliopsida</taxon>
        <taxon>Araceae</taxon>
        <taxon>Lemnoideae</taxon>
        <taxon>Spirodela</taxon>
    </lineage>
</organism>
<dbReference type="EMBL" id="CACRZD030000004">
    <property type="protein sequence ID" value="CAA6658988.1"/>
    <property type="molecule type" value="Genomic_DNA"/>
</dbReference>
<proteinExistence type="predicted"/>
<keyword evidence="2" id="KW-1185">Reference proteome</keyword>